<name>A0A1H3QSP1_9FIRM</name>
<accession>A0A1H3QSP1</accession>
<sequence length="108" mass="12530">MERTVRVEVSKKKIDDLGDLLQKIPIDLRVLSFHQKREILGQLIDVTNNVIDERGQAFEKAKELVTDTQKATVILDSIVENLIDRSFIKQKQLINSYLDQEVIKVMHE</sequence>
<evidence type="ECO:0000313" key="2">
    <source>
        <dbReference type="Proteomes" id="UP000199230"/>
    </source>
</evidence>
<dbReference type="EMBL" id="FNPV01000010">
    <property type="protein sequence ID" value="SDZ16293.1"/>
    <property type="molecule type" value="Genomic_DNA"/>
</dbReference>
<gene>
    <name evidence="1" type="ORF">SAMN05192546_11090</name>
</gene>
<protein>
    <submittedName>
        <fullName evidence="1">Uncharacterized protein</fullName>
    </submittedName>
</protein>
<keyword evidence="2" id="KW-1185">Reference proteome</keyword>
<dbReference type="Proteomes" id="UP000199230">
    <property type="component" value="Unassembled WGS sequence"/>
</dbReference>
<dbReference type="STRING" id="159292.SAMN05192546_11090"/>
<organism evidence="1 2">
    <name type="scientific">Tindallia californiensis</name>
    <dbReference type="NCBI Taxonomy" id="159292"/>
    <lineage>
        <taxon>Bacteria</taxon>
        <taxon>Bacillati</taxon>
        <taxon>Bacillota</taxon>
        <taxon>Clostridia</taxon>
        <taxon>Peptostreptococcales</taxon>
        <taxon>Tindalliaceae</taxon>
        <taxon>Tindallia</taxon>
    </lineage>
</organism>
<dbReference type="AlphaFoldDB" id="A0A1H3QSP1"/>
<reference evidence="1 2" key="1">
    <citation type="submission" date="2016-10" db="EMBL/GenBank/DDBJ databases">
        <authorList>
            <person name="de Groot N.N."/>
        </authorList>
    </citation>
    <scope>NUCLEOTIDE SEQUENCE [LARGE SCALE GENOMIC DNA]</scope>
    <source>
        <strain evidence="1 2">APO</strain>
    </source>
</reference>
<evidence type="ECO:0000313" key="1">
    <source>
        <dbReference type="EMBL" id="SDZ16293.1"/>
    </source>
</evidence>
<dbReference type="RefSeq" id="WP_093315178.1">
    <property type="nucleotide sequence ID" value="NZ_FNPV01000010.1"/>
</dbReference>
<proteinExistence type="predicted"/>